<dbReference type="EMBL" id="JAFVMF010000039">
    <property type="protein sequence ID" value="MBO1361980.1"/>
    <property type="molecule type" value="Genomic_DNA"/>
</dbReference>
<organism evidence="1 2">
    <name type="scientific">Acetobacter sacchari</name>
    <dbReference type="NCBI Taxonomy" id="2661687"/>
    <lineage>
        <taxon>Bacteria</taxon>
        <taxon>Pseudomonadati</taxon>
        <taxon>Pseudomonadota</taxon>
        <taxon>Alphaproteobacteria</taxon>
        <taxon>Acetobacterales</taxon>
        <taxon>Acetobacteraceae</taxon>
        <taxon>Acetobacter</taxon>
    </lineage>
</organism>
<reference evidence="1 2" key="1">
    <citation type="submission" date="2021-03" db="EMBL/GenBank/DDBJ databases">
        <title>The complete genome sequence of Acetobacter sacchari TBRC 11175.</title>
        <authorList>
            <person name="Charoenyingcharoen P."/>
            <person name="Yukphan P."/>
        </authorList>
    </citation>
    <scope>NUCLEOTIDE SEQUENCE [LARGE SCALE GENOMIC DNA]</scope>
    <source>
        <strain evidence="1 2">TBRC 11175</strain>
    </source>
</reference>
<dbReference type="RefSeq" id="WP_207884041.1">
    <property type="nucleotide sequence ID" value="NZ_JAFVMF010000039.1"/>
</dbReference>
<evidence type="ECO:0000313" key="2">
    <source>
        <dbReference type="Proteomes" id="UP000664771"/>
    </source>
</evidence>
<dbReference type="Proteomes" id="UP000664771">
    <property type="component" value="Unassembled WGS sequence"/>
</dbReference>
<name>A0ABS3M198_9PROT</name>
<gene>
    <name evidence="1" type="ORF">J2D73_19545</name>
</gene>
<comment type="caution">
    <text evidence="1">The sequence shown here is derived from an EMBL/GenBank/DDBJ whole genome shotgun (WGS) entry which is preliminary data.</text>
</comment>
<protein>
    <submittedName>
        <fullName evidence="1">Uncharacterized protein</fullName>
    </submittedName>
</protein>
<proteinExistence type="predicted"/>
<sequence length="83" mass="9114">MTRRSLTIREIDAIELAEYELSRLGHVAAIAGGALRTAVVDCQTHGQSEIGMMLIWLGEKIEAQCTILSETMGGQLRERVEGK</sequence>
<evidence type="ECO:0000313" key="1">
    <source>
        <dbReference type="EMBL" id="MBO1361980.1"/>
    </source>
</evidence>
<accession>A0ABS3M198</accession>
<keyword evidence="2" id="KW-1185">Reference proteome</keyword>